<dbReference type="EMBL" id="NMUE01000014">
    <property type="protein sequence ID" value="RFA96158.1"/>
    <property type="molecule type" value="Genomic_DNA"/>
</dbReference>
<reference evidence="7 8" key="1">
    <citation type="submission" date="2017-07" db="EMBL/GenBank/DDBJ databases">
        <title>Draft genome sequence of aerobic hyperthermophilic archaea, Pyrobaculum aerophilum YKB31 and YKB32.</title>
        <authorList>
            <person name="Mochizuki T."/>
            <person name="Berliner A.J."/>
            <person name="Yoshida-Takashima Y."/>
            <person name="Takaki Y."/>
            <person name="Nunoura T."/>
            <person name="Takai K."/>
        </authorList>
    </citation>
    <scope>NUCLEOTIDE SEQUENCE [LARGE SCALE GENOMIC DNA]</scope>
    <source>
        <strain evidence="5 8">YKB31</strain>
        <strain evidence="6 7">YKB32</strain>
    </source>
</reference>
<evidence type="ECO:0000313" key="7">
    <source>
        <dbReference type="Proteomes" id="UP000256877"/>
    </source>
</evidence>
<dbReference type="RefSeq" id="WP_116421014.1">
    <property type="nucleotide sequence ID" value="NZ_NMUE01000014.1"/>
</dbReference>
<evidence type="ECO:0000313" key="5">
    <source>
        <dbReference type="EMBL" id="RFA96158.1"/>
    </source>
</evidence>
<organism evidence="6 7">
    <name type="scientific">Pyrobaculum aerophilum</name>
    <dbReference type="NCBI Taxonomy" id="13773"/>
    <lineage>
        <taxon>Archaea</taxon>
        <taxon>Thermoproteota</taxon>
        <taxon>Thermoprotei</taxon>
        <taxon>Thermoproteales</taxon>
        <taxon>Thermoproteaceae</taxon>
        <taxon>Pyrobaculum</taxon>
    </lineage>
</organism>
<protein>
    <recommendedName>
        <fullName evidence="4">Leucine-binding protein domain-containing protein</fullName>
    </recommendedName>
</protein>
<dbReference type="InterPro" id="IPR028082">
    <property type="entry name" value="Peripla_BP_I"/>
</dbReference>
<dbReference type="PANTHER" id="PTHR30483:SF40">
    <property type="entry name" value="HISTIDINE KINASE"/>
    <property type="match status" value="1"/>
</dbReference>
<dbReference type="SUPFAM" id="SSF53822">
    <property type="entry name" value="Periplasmic binding protein-like I"/>
    <property type="match status" value="1"/>
</dbReference>
<keyword evidence="3" id="KW-1133">Transmembrane helix</keyword>
<gene>
    <name evidence="5" type="ORF">CGL51_05680</name>
    <name evidence="6" type="ORF">CGL52_10975</name>
</gene>
<keyword evidence="3" id="KW-0812">Transmembrane</keyword>
<feature type="region of interest" description="Disordered" evidence="2">
    <location>
        <begin position="29"/>
        <end position="53"/>
    </location>
</feature>
<evidence type="ECO:0000313" key="8">
    <source>
        <dbReference type="Proteomes" id="UP000257123"/>
    </source>
</evidence>
<dbReference type="Pfam" id="PF13458">
    <property type="entry name" value="Peripla_BP_6"/>
    <property type="match status" value="1"/>
</dbReference>
<feature type="compositionally biased region" description="Pro residues" evidence="2">
    <location>
        <begin position="40"/>
        <end position="52"/>
    </location>
</feature>
<dbReference type="EMBL" id="NMUF01000038">
    <property type="protein sequence ID" value="RFA96297.1"/>
    <property type="molecule type" value="Genomic_DNA"/>
</dbReference>
<feature type="compositionally biased region" description="Low complexity" evidence="2">
    <location>
        <begin position="29"/>
        <end position="39"/>
    </location>
</feature>
<comment type="caution">
    <text evidence="6">The sequence shown here is derived from an EMBL/GenBank/DDBJ whole genome shotgun (WGS) entry which is preliminary data.</text>
</comment>
<feature type="transmembrane region" description="Helical" evidence="3">
    <location>
        <begin position="7"/>
        <end position="25"/>
    </location>
</feature>
<dbReference type="PANTHER" id="PTHR30483">
    <property type="entry name" value="LEUCINE-SPECIFIC-BINDING PROTEIN"/>
    <property type="match status" value="1"/>
</dbReference>
<dbReference type="Proteomes" id="UP000256877">
    <property type="component" value="Unassembled WGS sequence"/>
</dbReference>
<keyword evidence="3" id="KW-0472">Membrane</keyword>
<keyword evidence="1" id="KW-0732">Signal</keyword>
<dbReference type="InterPro" id="IPR051010">
    <property type="entry name" value="BCAA_transport"/>
</dbReference>
<dbReference type="Proteomes" id="UP000257123">
    <property type="component" value="Unassembled WGS sequence"/>
</dbReference>
<dbReference type="InterPro" id="IPR028081">
    <property type="entry name" value="Leu-bd"/>
</dbReference>
<name>A0A371QZS4_9CREN</name>
<proteinExistence type="predicted"/>
<accession>A0A371QZS4</accession>
<evidence type="ECO:0000313" key="6">
    <source>
        <dbReference type="EMBL" id="RFA96297.1"/>
    </source>
</evidence>
<dbReference type="AlphaFoldDB" id="A0A371QZS4"/>
<evidence type="ECO:0000256" key="3">
    <source>
        <dbReference type="SAM" id="Phobius"/>
    </source>
</evidence>
<feature type="domain" description="Leucine-binding protein" evidence="4">
    <location>
        <begin position="54"/>
        <end position="402"/>
    </location>
</feature>
<evidence type="ECO:0000256" key="1">
    <source>
        <dbReference type="ARBA" id="ARBA00022729"/>
    </source>
</evidence>
<evidence type="ECO:0000256" key="2">
    <source>
        <dbReference type="SAM" id="MobiDB-lite"/>
    </source>
</evidence>
<dbReference type="Gene3D" id="3.40.50.2300">
    <property type="match status" value="2"/>
</dbReference>
<evidence type="ECO:0000259" key="4">
    <source>
        <dbReference type="Pfam" id="PF13458"/>
    </source>
</evidence>
<dbReference type="OrthoDB" id="21336at2157"/>
<sequence>MASKGLIVGVIIVAIVLIAIAALMMQAPQTTPSPTQTTPSPSPSPSPTPTPSPTIKIAAILPKSGDLASYGKRAEVAFLMAVEDFEKQYGVNVDYVVEDTATDPNIAFEKLQSLYARGYRFVIGPMTSAEVRQIKGYADTQGILLISPSSTAPELAVDDNVLRFVPTDVFQSKAIAAYLAQSGAKCVVLVWRGDPWGDGLATATKEELGKLGIEVAGEIRYDPKAPDFSPYVSQMATAVRQCVNKVGRNATFVELIAFAEAKSFLNLAEQYPELMEIKWVGSDGTAQLTEIIQEACEPGSKVYFDSPVFAPAETARYQEFVNRYKQRAGEDPDAYSSITYDATFTLLLALKKIIDEGKEPTAALVKQYMVQILKDYQGVTGKIELDAAGDRASGNYNIWRVVKTDGACEWKNVAFWDSTTGMVTKT</sequence>